<dbReference type="Proteomes" id="UP000054279">
    <property type="component" value="Unassembled WGS sequence"/>
</dbReference>
<keyword evidence="3" id="KW-1185">Reference proteome</keyword>
<dbReference type="EMBL" id="KN837603">
    <property type="protein sequence ID" value="KIJ23718.1"/>
    <property type="molecule type" value="Genomic_DNA"/>
</dbReference>
<evidence type="ECO:0000313" key="3">
    <source>
        <dbReference type="Proteomes" id="UP000054279"/>
    </source>
</evidence>
<evidence type="ECO:0000256" key="1">
    <source>
        <dbReference type="SAM" id="MobiDB-lite"/>
    </source>
</evidence>
<sequence>MRSGLNGSIIPSLSRYLLNEDPAKTVSPSVLMSDHLTQSIGSVECSNTEDLDPDSNIGAHESRPSSENPELMDLSGRNDDSSSKTADPRLSKMNAVLDVAEPISAPRSPPCLDPPPEFHPSFVGNHEVCYPQFGEGTPRTELVNVGGRQLIEHVLQACTPHPWNPVSSETHVVQCPDSDLESHHIKKVKSKSRSRKPLDIHGGHFDCNWRLDGGHRGRPRTVKRLGSDTSLDLRAAKHVKHGSPLKASVPYLDSP</sequence>
<feature type="region of interest" description="Disordered" evidence="1">
    <location>
        <begin position="216"/>
        <end position="255"/>
    </location>
</feature>
<accession>A0A0C9T4A4</accession>
<proteinExistence type="predicted"/>
<reference evidence="2 3" key="1">
    <citation type="submission" date="2014-06" db="EMBL/GenBank/DDBJ databases">
        <title>Evolutionary Origins and Diversification of the Mycorrhizal Mutualists.</title>
        <authorList>
            <consortium name="DOE Joint Genome Institute"/>
            <consortium name="Mycorrhizal Genomics Consortium"/>
            <person name="Kohler A."/>
            <person name="Kuo A."/>
            <person name="Nagy L.G."/>
            <person name="Floudas D."/>
            <person name="Copeland A."/>
            <person name="Barry K.W."/>
            <person name="Cichocki N."/>
            <person name="Veneault-Fourrey C."/>
            <person name="LaButti K."/>
            <person name="Lindquist E.A."/>
            <person name="Lipzen A."/>
            <person name="Lundell T."/>
            <person name="Morin E."/>
            <person name="Murat C."/>
            <person name="Riley R."/>
            <person name="Ohm R."/>
            <person name="Sun H."/>
            <person name="Tunlid A."/>
            <person name="Henrissat B."/>
            <person name="Grigoriev I.V."/>
            <person name="Hibbett D.S."/>
            <person name="Martin F."/>
        </authorList>
    </citation>
    <scope>NUCLEOTIDE SEQUENCE [LARGE SCALE GENOMIC DNA]</scope>
    <source>
        <strain evidence="2 3">SS14</strain>
    </source>
</reference>
<dbReference type="AlphaFoldDB" id="A0A0C9T4A4"/>
<protein>
    <submittedName>
        <fullName evidence="2">Uncharacterized protein</fullName>
    </submittedName>
</protein>
<feature type="region of interest" description="Disordered" evidence="1">
    <location>
        <begin position="42"/>
        <end position="90"/>
    </location>
</feature>
<organism evidence="2 3">
    <name type="scientific">Sphaerobolus stellatus (strain SS14)</name>
    <dbReference type="NCBI Taxonomy" id="990650"/>
    <lineage>
        <taxon>Eukaryota</taxon>
        <taxon>Fungi</taxon>
        <taxon>Dikarya</taxon>
        <taxon>Basidiomycota</taxon>
        <taxon>Agaricomycotina</taxon>
        <taxon>Agaricomycetes</taxon>
        <taxon>Phallomycetidae</taxon>
        <taxon>Geastrales</taxon>
        <taxon>Sphaerobolaceae</taxon>
        <taxon>Sphaerobolus</taxon>
    </lineage>
</organism>
<dbReference type="HOGENOM" id="CLU_079142_0_0_1"/>
<evidence type="ECO:0000313" key="2">
    <source>
        <dbReference type="EMBL" id="KIJ23718.1"/>
    </source>
</evidence>
<gene>
    <name evidence="2" type="ORF">M422DRAFT_56732</name>
</gene>
<name>A0A0C9T4A4_SPHS4</name>
<feature type="compositionally biased region" description="Basic and acidic residues" evidence="1">
    <location>
        <begin position="76"/>
        <end position="90"/>
    </location>
</feature>